<dbReference type="EMBL" id="BDGG01000010">
    <property type="protein sequence ID" value="GAV03827.1"/>
    <property type="molecule type" value="Genomic_DNA"/>
</dbReference>
<evidence type="ECO:0000313" key="1">
    <source>
        <dbReference type="EMBL" id="GAV03827.1"/>
    </source>
</evidence>
<dbReference type="Proteomes" id="UP000186922">
    <property type="component" value="Unassembled WGS sequence"/>
</dbReference>
<organism evidence="1 2">
    <name type="scientific">Ramazzottius varieornatus</name>
    <name type="common">Water bear</name>
    <name type="synonym">Tardigrade</name>
    <dbReference type="NCBI Taxonomy" id="947166"/>
    <lineage>
        <taxon>Eukaryota</taxon>
        <taxon>Metazoa</taxon>
        <taxon>Ecdysozoa</taxon>
        <taxon>Tardigrada</taxon>
        <taxon>Eutardigrada</taxon>
        <taxon>Parachela</taxon>
        <taxon>Hypsibioidea</taxon>
        <taxon>Ramazzottiidae</taxon>
        <taxon>Ramazzottius</taxon>
    </lineage>
</organism>
<evidence type="ECO:0000313" key="2">
    <source>
        <dbReference type="Proteomes" id="UP000186922"/>
    </source>
</evidence>
<gene>
    <name evidence="1" type="primary">RvY_14203-1</name>
    <name evidence="1" type="synonym">RvY_14203.1</name>
    <name evidence="1" type="ORF">RvY_14203</name>
</gene>
<accession>A0A1D1VQH2</accession>
<reference evidence="1 2" key="1">
    <citation type="journal article" date="2016" name="Nat. Commun.">
        <title>Extremotolerant tardigrade genome and improved radiotolerance of human cultured cells by tardigrade-unique protein.</title>
        <authorList>
            <person name="Hashimoto T."/>
            <person name="Horikawa D.D."/>
            <person name="Saito Y."/>
            <person name="Kuwahara H."/>
            <person name="Kozuka-Hata H."/>
            <person name="Shin-I T."/>
            <person name="Minakuchi Y."/>
            <person name="Ohishi K."/>
            <person name="Motoyama A."/>
            <person name="Aizu T."/>
            <person name="Enomoto A."/>
            <person name="Kondo K."/>
            <person name="Tanaka S."/>
            <person name="Hara Y."/>
            <person name="Koshikawa S."/>
            <person name="Sagara H."/>
            <person name="Miura T."/>
            <person name="Yokobori S."/>
            <person name="Miyagawa K."/>
            <person name="Suzuki Y."/>
            <person name="Kubo T."/>
            <person name="Oyama M."/>
            <person name="Kohara Y."/>
            <person name="Fujiyama A."/>
            <person name="Arakawa K."/>
            <person name="Katayama T."/>
            <person name="Toyoda A."/>
            <person name="Kunieda T."/>
        </authorList>
    </citation>
    <scope>NUCLEOTIDE SEQUENCE [LARGE SCALE GENOMIC DNA]</scope>
    <source>
        <strain evidence="1 2">YOKOZUNA-1</strain>
    </source>
</reference>
<protein>
    <submittedName>
        <fullName evidence="1">Uncharacterized protein</fullName>
    </submittedName>
</protein>
<name>A0A1D1VQH2_RAMVA</name>
<comment type="caution">
    <text evidence="1">The sequence shown here is derived from an EMBL/GenBank/DDBJ whole genome shotgun (WGS) entry which is preliminary data.</text>
</comment>
<keyword evidence="2" id="KW-1185">Reference proteome</keyword>
<dbReference type="AlphaFoldDB" id="A0A1D1VQH2"/>
<proteinExistence type="predicted"/>
<sequence>MYYGPMADPTLKKMAVPNYFKEARSLDDGEVEEAVLRCIDKCPMYSLDQPGLEILD</sequence>